<dbReference type="EMBL" id="DYDO01000004">
    <property type="protein sequence ID" value="DBA26125.1"/>
    <property type="molecule type" value="Genomic_DNA"/>
</dbReference>
<keyword evidence="3" id="KW-0677">Repeat</keyword>
<keyword evidence="2 4" id="KW-0646">Protease inhibitor</keyword>
<dbReference type="Proteomes" id="UP001181693">
    <property type="component" value="Unassembled WGS sequence"/>
</dbReference>
<evidence type="ECO:0000259" key="5">
    <source>
        <dbReference type="PROSITE" id="PS52033"/>
    </source>
</evidence>
<dbReference type="PANTHER" id="PTHR28591">
    <property type="entry name" value="LATEXIN"/>
    <property type="match status" value="1"/>
</dbReference>
<reference evidence="6" key="1">
    <citation type="thesis" date="2020" institute="ProQuest LLC" country="789 East Eisenhower Parkway, Ann Arbor, MI, USA">
        <title>Comparative Genomics and Chromosome Evolution.</title>
        <authorList>
            <person name="Mudd A.B."/>
        </authorList>
    </citation>
    <scope>NUCLEOTIDE SEQUENCE</scope>
    <source>
        <strain evidence="6">1538</strain>
        <tissue evidence="6">Blood</tissue>
    </source>
</reference>
<proteinExistence type="inferred from homology"/>
<evidence type="ECO:0000313" key="6">
    <source>
        <dbReference type="EMBL" id="DBA26125.1"/>
    </source>
</evidence>
<sequence length="222" mass="25140">METIPPSNFPATRAAGVAVDCMNYKMGTPNRLFQRQQVTSARKEIIAGVGNKYHLAFSIKDSINEQPEIPCTVEVLYYSDKNNTPDVKYNLKTTPENYTAAKDQDFYSRMMNNKKPLIAEDIPDKFGAVTPEMEPVWNLAIAAAGLAKWKNATEETLFAMTIIKKVEQLITSNALELNYDLLIHDMVSQEVIPWRIEVKWDPSGGLKVKNHKRLPKQNADHK</sequence>
<dbReference type="SUPFAM" id="SSF54403">
    <property type="entry name" value="Cystatin/monellin"/>
    <property type="match status" value="2"/>
</dbReference>
<dbReference type="Gene3D" id="3.10.450.10">
    <property type="match status" value="2"/>
</dbReference>
<dbReference type="PROSITE" id="PS52033">
    <property type="entry name" value="CYSTATIN_LXN"/>
    <property type="match status" value="2"/>
</dbReference>
<evidence type="ECO:0000256" key="1">
    <source>
        <dbReference type="ARBA" id="ARBA00010083"/>
    </source>
</evidence>
<protein>
    <recommendedName>
        <fullName evidence="5">Cystatin LXN-type domain-containing protein</fullName>
    </recommendedName>
</protein>
<dbReference type="InterPro" id="IPR009684">
    <property type="entry name" value="Latexin"/>
</dbReference>
<dbReference type="FunFam" id="3.10.450.10:FF:000007">
    <property type="entry name" value="latexin"/>
    <property type="match status" value="1"/>
</dbReference>
<evidence type="ECO:0000256" key="4">
    <source>
        <dbReference type="PROSITE-ProRule" id="PRU01377"/>
    </source>
</evidence>
<dbReference type="InterPro" id="IPR049897">
    <property type="entry name" value="CYSTATIN_LXN"/>
</dbReference>
<evidence type="ECO:0000256" key="2">
    <source>
        <dbReference type="ARBA" id="ARBA00022690"/>
    </source>
</evidence>
<keyword evidence="7" id="KW-1185">Reference proteome</keyword>
<evidence type="ECO:0000313" key="7">
    <source>
        <dbReference type="Proteomes" id="UP001181693"/>
    </source>
</evidence>
<comment type="similarity">
    <text evidence="1 4">Belongs to the protease inhibitor I47 (latexin) family.</text>
</comment>
<dbReference type="InterPro" id="IPR046350">
    <property type="entry name" value="Cystatin_sf"/>
</dbReference>
<gene>
    <name evidence="6" type="ORF">GDO54_010423</name>
</gene>
<dbReference type="Pfam" id="PF06907">
    <property type="entry name" value="LXN"/>
    <property type="match status" value="1"/>
</dbReference>
<dbReference type="PANTHER" id="PTHR28591:SF1">
    <property type="entry name" value="LATEXIN"/>
    <property type="match status" value="1"/>
</dbReference>
<dbReference type="GO" id="GO:0005615">
    <property type="term" value="C:extracellular space"/>
    <property type="evidence" value="ECO:0007669"/>
    <property type="project" value="TreeGrafter"/>
</dbReference>
<comment type="caution">
    <text evidence="6">The sequence shown here is derived from an EMBL/GenBank/DDBJ whole genome shotgun (WGS) entry which is preliminary data.</text>
</comment>
<feature type="domain" description="Cystatin LXN-type" evidence="5">
    <location>
        <begin position="1"/>
        <end position="99"/>
    </location>
</feature>
<name>A0AAV3AEL1_PYXAD</name>
<organism evidence="6 7">
    <name type="scientific">Pyxicephalus adspersus</name>
    <name type="common">African bullfrog</name>
    <dbReference type="NCBI Taxonomy" id="30357"/>
    <lineage>
        <taxon>Eukaryota</taxon>
        <taxon>Metazoa</taxon>
        <taxon>Chordata</taxon>
        <taxon>Craniata</taxon>
        <taxon>Vertebrata</taxon>
        <taxon>Euteleostomi</taxon>
        <taxon>Amphibia</taxon>
        <taxon>Batrachia</taxon>
        <taxon>Anura</taxon>
        <taxon>Neobatrachia</taxon>
        <taxon>Ranoidea</taxon>
        <taxon>Pyxicephalidae</taxon>
        <taxon>Pyxicephalinae</taxon>
        <taxon>Pyxicephalus</taxon>
    </lineage>
</organism>
<dbReference type="GO" id="GO:0008191">
    <property type="term" value="F:metalloendopeptidase inhibitor activity"/>
    <property type="evidence" value="ECO:0007669"/>
    <property type="project" value="UniProtKB-UniRule"/>
</dbReference>
<evidence type="ECO:0000256" key="3">
    <source>
        <dbReference type="ARBA" id="ARBA00022737"/>
    </source>
</evidence>
<dbReference type="AlphaFoldDB" id="A0AAV3AEL1"/>
<accession>A0AAV3AEL1</accession>
<feature type="domain" description="Cystatin LXN-type" evidence="5">
    <location>
        <begin position="118"/>
        <end position="220"/>
    </location>
</feature>